<proteinExistence type="predicted"/>
<dbReference type="KEGG" id="moc:BB934_02150"/>
<reference evidence="1" key="1">
    <citation type="submission" date="2016-07" db="EMBL/GenBank/DDBJ databases">
        <title>Microvirga ossetica sp. nov. a new species of rhizobia isolated from root nodules of the legume species Vicia alpestris Steven originated from North Ossetia region in the Caucasus.</title>
        <authorList>
            <person name="Safronova V.I."/>
            <person name="Kuznetsova I.G."/>
            <person name="Sazanova A.L."/>
            <person name="Belimov A."/>
            <person name="Andronov E."/>
            <person name="Osledkin Y.S."/>
            <person name="Onishchuk O.P."/>
            <person name="Kurchak O.N."/>
            <person name="Shaposhnikov A.I."/>
            <person name="Willems A."/>
            <person name="Tikhonovich I.A."/>
        </authorList>
    </citation>
    <scope>NUCLEOTIDE SEQUENCE [LARGE SCALE GENOMIC DNA]</scope>
    <source>
        <strain evidence="1">V5/3M</strain>
    </source>
</reference>
<name>A0A1B2EB08_9HYPH</name>
<protein>
    <submittedName>
        <fullName evidence="1">Uncharacterized protein</fullName>
    </submittedName>
</protein>
<gene>
    <name evidence="1" type="ORF">BB934_02150</name>
</gene>
<dbReference type="AlphaFoldDB" id="A0A1B2EB08"/>
<organism evidence="1">
    <name type="scientific">Microvirga ossetica</name>
    <dbReference type="NCBI Taxonomy" id="1882682"/>
    <lineage>
        <taxon>Bacteria</taxon>
        <taxon>Pseudomonadati</taxon>
        <taxon>Pseudomonadota</taxon>
        <taxon>Alphaproteobacteria</taxon>
        <taxon>Hyphomicrobiales</taxon>
        <taxon>Methylobacteriaceae</taxon>
        <taxon>Microvirga</taxon>
    </lineage>
</organism>
<evidence type="ECO:0000313" key="1">
    <source>
        <dbReference type="EMBL" id="ANY77166.1"/>
    </source>
</evidence>
<dbReference type="EMBL" id="CP016616">
    <property type="protein sequence ID" value="ANY77166.1"/>
    <property type="molecule type" value="Genomic_DNA"/>
</dbReference>
<accession>A0A1B2EB08</accession>
<sequence>MCHFQTFRAYEVAAHGHYALDGKQYSFTNEGEPATAFLRELIARLQATATVAMIDVKAYARWLA</sequence>